<dbReference type="Proteomes" id="UP000767238">
    <property type="component" value="Unassembled WGS sequence"/>
</dbReference>
<comment type="subcellular location">
    <subcellularLocation>
        <location evidence="1">Nucleus</location>
    </subcellularLocation>
</comment>
<dbReference type="Pfam" id="PF05132">
    <property type="entry name" value="RNA_pol_Rpc4"/>
    <property type="match status" value="1"/>
</dbReference>
<evidence type="ECO:0000256" key="5">
    <source>
        <dbReference type="SAM" id="MobiDB-lite"/>
    </source>
</evidence>
<reference evidence="6" key="2">
    <citation type="submission" date="2021-08" db="EMBL/GenBank/DDBJ databases">
        <authorList>
            <person name="Gostincar C."/>
            <person name="Sun X."/>
            <person name="Song Z."/>
            <person name="Gunde-Cimerman N."/>
        </authorList>
    </citation>
    <scope>NUCLEOTIDE SEQUENCE</scope>
    <source>
        <strain evidence="6">EXF-8016</strain>
    </source>
</reference>
<feature type="non-terminal residue" evidence="6">
    <location>
        <position position="689"/>
    </location>
</feature>
<name>A0A9P8GKG2_AURME</name>
<feature type="compositionally biased region" description="Low complexity" evidence="5">
    <location>
        <begin position="1"/>
        <end position="13"/>
    </location>
</feature>
<feature type="compositionally biased region" description="Gly residues" evidence="5">
    <location>
        <begin position="14"/>
        <end position="26"/>
    </location>
</feature>
<feature type="compositionally biased region" description="Basic residues" evidence="5">
    <location>
        <begin position="417"/>
        <end position="430"/>
    </location>
</feature>
<evidence type="ECO:0000256" key="1">
    <source>
        <dbReference type="ARBA" id="ARBA00004123"/>
    </source>
</evidence>
<dbReference type="PANTHER" id="PTHR13408">
    <property type="entry name" value="DNA-DIRECTED RNA POLYMERASE III"/>
    <property type="match status" value="1"/>
</dbReference>
<feature type="compositionally biased region" description="Basic and acidic residues" evidence="5">
    <location>
        <begin position="127"/>
        <end position="166"/>
    </location>
</feature>
<keyword evidence="3" id="KW-0804">Transcription</keyword>
<evidence type="ECO:0000256" key="2">
    <source>
        <dbReference type="ARBA" id="ARBA00022478"/>
    </source>
</evidence>
<dbReference type="EMBL" id="JAHFYH010000010">
    <property type="protein sequence ID" value="KAH0227504.1"/>
    <property type="molecule type" value="Genomic_DNA"/>
</dbReference>
<dbReference type="OrthoDB" id="5836119at2759"/>
<feature type="region of interest" description="Disordered" evidence="5">
    <location>
        <begin position="459"/>
        <end position="595"/>
    </location>
</feature>
<evidence type="ECO:0008006" key="8">
    <source>
        <dbReference type="Google" id="ProtNLM"/>
    </source>
</evidence>
<keyword evidence="4" id="KW-0539">Nucleus</keyword>
<organism evidence="6 7">
    <name type="scientific">Aureobasidium melanogenum</name>
    <name type="common">Aureobasidium pullulans var. melanogenum</name>
    <dbReference type="NCBI Taxonomy" id="46634"/>
    <lineage>
        <taxon>Eukaryota</taxon>
        <taxon>Fungi</taxon>
        <taxon>Dikarya</taxon>
        <taxon>Ascomycota</taxon>
        <taxon>Pezizomycotina</taxon>
        <taxon>Dothideomycetes</taxon>
        <taxon>Dothideomycetidae</taxon>
        <taxon>Dothideales</taxon>
        <taxon>Saccotheciaceae</taxon>
        <taxon>Aureobasidium</taxon>
    </lineage>
</organism>
<reference evidence="6" key="1">
    <citation type="journal article" date="2021" name="J Fungi (Basel)">
        <title>Virulence traits and population genomics of the black yeast Aureobasidium melanogenum.</title>
        <authorList>
            <person name="Cernosa A."/>
            <person name="Sun X."/>
            <person name="Gostincar C."/>
            <person name="Fang C."/>
            <person name="Gunde-Cimerman N."/>
            <person name="Song Z."/>
        </authorList>
    </citation>
    <scope>NUCLEOTIDE SEQUENCE</scope>
    <source>
        <strain evidence="6">EXF-8016</strain>
    </source>
</reference>
<feature type="compositionally biased region" description="Low complexity" evidence="5">
    <location>
        <begin position="314"/>
        <end position="328"/>
    </location>
</feature>
<dbReference type="GO" id="GO:0003677">
    <property type="term" value="F:DNA binding"/>
    <property type="evidence" value="ECO:0007669"/>
    <property type="project" value="InterPro"/>
</dbReference>
<comment type="caution">
    <text evidence="6">The sequence shown here is derived from an EMBL/GenBank/DDBJ whole genome shotgun (WGS) entry which is preliminary data.</text>
</comment>
<feature type="region of interest" description="Disordered" evidence="5">
    <location>
        <begin position="209"/>
        <end position="446"/>
    </location>
</feature>
<feature type="compositionally biased region" description="Polar residues" evidence="5">
    <location>
        <begin position="549"/>
        <end position="562"/>
    </location>
</feature>
<dbReference type="AlphaFoldDB" id="A0A9P8GKG2"/>
<keyword evidence="2" id="KW-0240">DNA-directed RNA polymerase</keyword>
<feature type="compositionally biased region" description="Low complexity" evidence="5">
    <location>
        <begin position="505"/>
        <end position="514"/>
    </location>
</feature>
<dbReference type="InterPro" id="IPR007811">
    <property type="entry name" value="RPC4"/>
</dbReference>
<feature type="compositionally biased region" description="Low complexity" evidence="5">
    <location>
        <begin position="69"/>
        <end position="85"/>
    </location>
</feature>
<evidence type="ECO:0000256" key="4">
    <source>
        <dbReference type="ARBA" id="ARBA00023242"/>
    </source>
</evidence>
<accession>A0A9P8GKG2</accession>
<gene>
    <name evidence="6" type="ORF">KCV03_g2305</name>
</gene>
<feature type="compositionally biased region" description="Low complexity" evidence="5">
    <location>
        <begin position="99"/>
        <end position="112"/>
    </location>
</feature>
<sequence length="689" mass="71334">MPPKTATGRARGTGTRGRGGRGGRGGAAAATAADSTSADQPMLDAVPAEISTPAPVAQMTATAPVANMAPETTASAPTAEATSTPGPAPAPVKRVASVRRGGASASPAPSASRGKKPIVPAPKAVRRSKEDREALQKEANARKAEEARAALRDAKRAGRGRGDRGRGRGGGKARGGFMGDSERTIRDVVASGPFSAGQVAADAGFRGQRRAVGGGFGGGGGGGGYSGGSGGGGSSSTGGPRIKSEGGPSYGNVNIEDGGYISSDLDEGEEGPRKDIDFINLLSDDEQDTTATNANMAPIRVNRVEHREREKPVAADASKSKAAIAESSHGAAVGAPGEAIATTKERTASPELSRKQPRAKEVQVVRTERRWKGAWEDSSDDDLAIKPEPTDEESSITAAPLTENIALKESASPESRRKSKGKAAATRKHVLPTEAPAMQTVEERREWERHHLDLEIIRQELGEISLPPSKPASTTNKDAEGDTNMAEGSEQADLAEGADAATSLPPTDQPSSSTQPPPPDRRTDRVYLFQFPPILPSLAPATVKPEPSSPTLSKKTPATATSAIDLDAPSSTTNPKPTKQGTVPESAGQMHSPFPAGLVGKLRVHASGRTTLDWGGTSLQVGMGTDVQFLQDAVVAKFADKSDVQGAKGKEEEEQQDEAAFGGEVMGLGQVRGKFVVTPDWEEIVGVRI</sequence>
<feature type="compositionally biased region" description="Gly residues" evidence="5">
    <location>
        <begin position="212"/>
        <end position="236"/>
    </location>
</feature>
<dbReference type="PANTHER" id="PTHR13408:SF0">
    <property type="entry name" value="DNA-DIRECTED RNA POLYMERASE III SUBUNIT RPC4"/>
    <property type="match status" value="1"/>
</dbReference>
<feature type="compositionally biased region" description="Polar residues" evidence="5">
    <location>
        <begin position="569"/>
        <end position="583"/>
    </location>
</feature>
<feature type="compositionally biased region" description="Gly residues" evidence="5">
    <location>
        <begin position="168"/>
        <end position="178"/>
    </location>
</feature>
<evidence type="ECO:0000313" key="6">
    <source>
        <dbReference type="EMBL" id="KAH0227504.1"/>
    </source>
</evidence>
<feature type="compositionally biased region" description="Basic and acidic residues" evidence="5">
    <location>
        <begin position="302"/>
        <end position="313"/>
    </location>
</feature>
<evidence type="ECO:0000256" key="3">
    <source>
        <dbReference type="ARBA" id="ARBA00023163"/>
    </source>
</evidence>
<feature type="compositionally biased region" description="Basic and acidic residues" evidence="5">
    <location>
        <begin position="343"/>
        <end position="375"/>
    </location>
</feature>
<feature type="region of interest" description="Disordered" evidence="5">
    <location>
        <begin position="1"/>
        <end position="182"/>
    </location>
</feature>
<proteinExistence type="predicted"/>
<protein>
    <recommendedName>
        <fullName evidence="8">DNA-directed RNA polymerase III RPC4</fullName>
    </recommendedName>
</protein>
<evidence type="ECO:0000313" key="7">
    <source>
        <dbReference type="Proteomes" id="UP000767238"/>
    </source>
</evidence>
<dbReference type="GO" id="GO:0042797">
    <property type="term" value="P:tRNA transcription by RNA polymerase III"/>
    <property type="evidence" value="ECO:0007669"/>
    <property type="project" value="TreeGrafter"/>
</dbReference>
<dbReference type="GO" id="GO:0005666">
    <property type="term" value="C:RNA polymerase III complex"/>
    <property type="evidence" value="ECO:0007669"/>
    <property type="project" value="InterPro"/>
</dbReference>